<keyword evidence="4" id="KW-0378">Hydrolase</keyword>
<feature type="domain" description="LysM" evidence="3">
    <location>
        <begin position="71"/>
        <end position="115"/>
    </location>
</feature>
<dbReference type="SUPFAM" id="SSF54106">
    <property type="entry name" value="LysM domain"/>
    <property type="match status" value="2"/>
</dbReference>
<dbReference type="Pfam" id="PF01476">
    <property type="entry name" value="LysM"/>
    <property type="match status" value="2"/>
</dbReference>
<dbReference type="Pfam" id="PF01551">
    <property type="entry name" value="Peptidase_M23"/>
    <property type="match status" value="1"/>
</dbReference>
<feature type="chain" id="PRO_5006712167" evidence="2">
    <location>
        <begin position="23"/>
        <end position="395"/>
    </location>
</feature>
<dbReference type="Proteomes" id="UP000048949">
    <property type="component" value="Unassembled WGS sequence"/>
</dbReference>
<organism evidence="4 5">
    <name type="scientific">Nereida ignava</name>
    <dbReference type="NCBI Taxonomy" id="282199"/>
    <lineage>
        <taxon>Bacteria</taxon>
        <taxon>Pseudomonadati</taxon>
        <taxon>Pseudomonadota</taxon>
        <taxon>Alphaproteobacteria</taxon>
        <taxon>Rhodobacterales</taxon>
        <taxon>Roseobacteraceae</taxon>
        <taxon>Nereida</taxon>
    </lineage>
</organism>
<dbReference type="SMART" id="SM00257">
    <property type="entry name" value="LysM"/>
    <property type="match status" value="2"/>
</dbReference>
<accession>A0A0U1NIS1</accession>
<dbReference type="GO" id="GO:0004222">
    <property type="term" value="F:metalloendopeptidase activity"/>
    <property type="evidence" value="ECO:0007669"/>
    <property type="project" value="TreeGrafter"/>
</dbReference>
<feature type="region of interest" description="Disordered" evidence="1">
    <location>
        <begin position="226"/>
        <end position="274"/>
    </location>
</feature>
<protein>
    <submittedName>
        <fullName evidence="4">Murein hydrolase activator NlpD</fullName>
    </submittedName>
</protein>
<dbReference type="InterPro" id="IPR016047">
    <property type="entry name" value="M23ase_b-sheet_dom"/>
</dbReference>
<evidence type="ECO:0000313" key="5">
    <source>
        <dbReference type="Proteomes" id="UP000048949"/>
    </source>
</evidence>
<evidence type="ECO:0000256" key="2">
    <source>
        <dbReference type="SAM" id="SignalP"/>
    </source>
</evidence>
<feature type="domain" description="LysM" evidence="3">
    <location>
        <begin position="174"/>
        <end position="218"/>
    </location>
</feature>
<feature type="region of interest" description="Disordered" evidence="1">
    <location>
        <begin position="40"/>
        <end position="63"/>
    </location>
</feature>
<dbReference type="PANTHER" id="PTHR21666">
    <property type="entry name" value="PEPTIDASE-RELATED"/>
    <property type="match status" value="1"/>
</dbReference>
<dbReference type="Gene3D" id="2.70.70.10">
    <property type="entry name" value="Glucose Permease (Domain IIA)"/>
    <property type="match status" value="1"/>
</dbReference>
<dbReference type="CDD" id="cd00118">
    <property type="entry name" value="LysM"/>
    <property type="match status" value="1"/>
</dbReference>
<name>A0A0U1NIS1_9RHOB</name>
<dbReference type="CDD" id="cd12797">
    <property type="entry name" value="M23_peptidase"/>
    <property type="match status" value="1"/>
</dbReference>
<feature type="signal peptide" evidence="2">
    <location>
        <begin position="1"/>
        <end position="22"/>
    </location>
</feature>
<dbReference type="AlphaFoldDB" id="A0A0U1NIS1"/>
<evidence type="ECO:0000259" key="3">
    <source>
        <dbReference type="PROSITE" id="PS51782"/>
    </source>
</evidence>
<evidence type="ECO:0000256" key="1">
    <source>
        <dbReference type="SAM" id="MobiDB-lite"/>
    </source>
</evidence>
<keyword evidence="2" id="KW-0732">Signal</keyword>
<gene>
    <name evidence="4" type="primary">nlpD</name>
    <name evidence="4" type="ORF">NIG5292_00669</name>
</gene>
<dbReference type="SUPFAM" id="SSF51261">
    <property type="entry name" value="Duplicated hybrid motif"/>
    <property type="match status" value="1"/>
</dbReference>
<dbReference type="InterPro" id="IPR011055">
    <property type="entry name" value="Dup_hybrid_motif"/>
</dbReference>
<feature type="compositionally biased region" description="Low complexity" evidence="1">
    <location>
        <begin position="246"/>
        <end position="268"/>
    </location>
</feature>
<dbReference type="PROSITE" id="PS51782">
    <property type="entry name" value="LYSM"/>
    <property type="match status" value="2"/>
</dbReference>
<keyword evidence="5" id="KW-1185">Reference proteome</keyword>
<dbReference type="PROSITE" id="PS51257">
    <property type="entry name" value="PROKAR_LIPOPROTEIN"/>
    <property type="match status" value="1"/>
</dbReference>
<dbReference type="PANTHER" id="PTHR21666:SF270">
    <property type="entry name" value="MUREIN HYDROLASE ACTIVATOR ENVC"/>
    <property type="match status" value="1"/>
</dbReference>
<sequence length="395" mass="40916">MYAIKFSMPAKAIVLCSTLALVAGCEQVKQWDFDLRGLTGNGADTSSATRGASASRPEPDNRGIISYPNYQVAVARDGDTLQAVADRIGVNANELARFNGIRPSDPLRSGEVVALSNRVAEPSPATGASATGPIRAPSSVDVTTLAGSAIDKAEAQAGAAPTASALPQTGVEPIRHRVERGETAFSVARLYGVNVRSLADWNSLGSDLAVREGQFLLIPVAPPAPVAASATKPGAGSNAPTPPSAATPLPSDVPGAADAQDATPQAPDLGTSTTPAAATARFLYPVRGSIIREYKKNVNEGIDIGAPAGTNVKAADAGQVILISKDTDQIPIIIMRHSDGLITVYANVDGLRVKKGDKVKRGETIAKVRATSPSFLHFEVRKGFDSVNPAPYLPK</sequence>
<dbReference type="InterPro" id="IPR036779">
    <property type="entry name" value="LysM_dom_sf"/>
</dbReference>
<dbReference type="Gene3D" id="3.10.350.10">
    <property type="entry name" value="LysM domain"/>
    <property type="match status" value="2"/>
</dbReference>
<proteinExistence type="predicted"/>
<evidence type="ECO:0000313" key="4">
    <source>
        <dbReference type="EMBL" id="CRK74634.1"/>
    </source>
</evidence>
<feature type="compositionally biased region" description="Low complexity" evidence="1">
    <location>
        <begin position="42"/>
        <end position="56"/>
    </location>
</feature>
<dbReference type="InterPro" id="IPR018392">
    <property type="entry name" value="LysM"/>
</dbReference>
<dbReference type="EMBL" id="CVQV01000003">
    <property type="protein sequence ID" value="CRK74634.1"/>
    <property type="molecule type" value="Genomic_DNA"/>
</dbReference>
<dbReference type="OrthoDB" id="9795421at2"/>
<dbReference type="STRING" id="282199.GCA_001049735_00669"/>
<reference evidence="4 5" key="1">
    <citation type="submission" date="2015-04" db="EMBL/GenBank/DDBJ databases">
        <authorList>
            <person name="Syromyatnikov M.Y."/>
            <person name="Popov V.N."/>
        </authorList>
    </citation>
    <scope>NUCLEOTIDE SEQUENCE [LARGE SCALE GENOMIC DNA]</scope>
    <source>
        <strain evidence="4 5">CECT 5292</strain>
    </source>
</reference>
<dbReference type="InterPro" id="IPR050570">
    <property type="entry name" value="Cell_wall_metabolism_enzyme"/>
</dbReference>